<keyword evidence="2" id="KW-1185">Reference proteome</keyword>
<name>A0A6A6WP28_9PLEO</name>
<dbReference type="OrthoDB" id="3749155at2759"/>
<protein>
    <submittedName>
        <fullName evidence="1">Uncharacterized protein</fullName>
    </submittedName>
</protein>
<reference evidence="1" key="1">
    <citation type="journal article" date="2020" name="Stud. Mycol.">
        <title>101 Dothideomycetes genomes: a test case for predicting lifestyles and emergence of pathogens.</title>
        <authorList>
            <person name="Haridas S."/>
            <person name="Albert R."/>
            <person name="Binder M."/>
            <person name="Bloem J."/>
            <person name="Labutti K."/>
            <person name="Salamov A."/>
            <person name="Andreopoulos B."/>
            <person name="Baker S."/>
            <person name="Barry K."/>
            <person name="Bills G."/>
            <person name="Bluhm B."/>
            <person name="Cannon C."/>
            <person name="Castanera R."/>
            <person name="Culley D."/>
            <person name="Daum C."/>
            <person name="Ezra D."/>
            <person name="Gonzalez J."/>
            <person name="Henrissat B."/>
            <person name="Kuo A."/>
            <person name="Liang C."/>
            <person name="Lipzen A."/>
            <person name="Lutzoni F."/>
            <person name="Magnuson J."/>
            <person name="Mondo S."/>
            <person name="Nolan M."/>
            <person name="Ohm R."/>
            <person name="Pangilinan J."/>
            <person name="Park H.-J."/>
            <person name="Ramirez L."/>
            <person name="Alfaro M."/>
            <person name="Sun H."/>
            <person name="Tritt A."/>
            <person name="Yoshinaga Y."/>
            <person name="Zwiers L.-H."/>
            <person name="Turgeon B."/>
            <person name="Goodwin S."/>
            <person name="Spatafora J."/>
            <person name="Crous P."/>
            <person name="Grigoriev I."/>
        </authorList>
    </citation>
    <scope>NUCLEOTIDE SEQUENCE</scope>
    <source>
        <strain evidence="1">CBS 109.77</strain>
    </source>
</reference>
<proteinExistence type="predicted"/>
<feature type="non-terminal residue" evidence="1">
    <location>
        <position position="178"/>
    </location>
</feature>
<dbReference type="EMBL" id="MU002638">
    <property type="protein sequence ID" value="KAF2785852.1"/>
    <property type="molecule type" value="Genomic_DNA"/>
</dbReference>
<sequence length="178" mass="20236">WHPLSKQPHFFNIKVDEKCDYGEAYEFCRFANFAVRLEKGIVIATPYNKWWDPKLPTFFVDDDTQLYTVSKDPLQLYIDAATGALKYTKVGWLPPNAIATSFFHTGNNPLGIVDPSPSYLTWPSTQGITNNQGTWWLCQLGYTGQWQVFVNYANFESAGVNKILCEEKGLAAINANPW</sequence>
<accession>A0A6A6WP28</accession>
<evidence type="ECO:0000313" key="2">
    <source>
        <dbReference type="Proteomes" id="UP000799757"/>
    </source>
</evidence>
<organism evidence="1 2">
    <name type="scientific">Melanomma pulvis-pyrius CBS 109.77</name>
    <dbReference type="NCBI Taxonomy" id="1314802"/>
    <lineage>
        <taxon>Eukaryota</taxon>
        <taxon>Fungi</taxon>
        <taxon>Dikarya</taxon>
        <taxon>Ascomycota</taxon>
        <taxon>Pezizomycotina</taxon>
        <taxon>Dothideomycetes</taxon>
        <taxon>Pleosporomycetidae</taxon>
        <taxon>Pleosporales</taxon>
        <taxon>Melanommataceae</taxon>
        <taxon>Melanomma</taxon>
    </lineage>
</organism>
<gene>
    <name evidence="1" type="ORF">K505DRAFT_201017</name>
</gene>
<feature type="non-terminal residue" evidence="1">
    <location>
        <position position="1"/>
    </location>
</feature>
<dbReference type="AlphaFoldDB" id="A0A6A6WP28"/>
<dbReference type="Proteomes" id="UP000799757">
    <property type="component" value="Unassembled WGS sequence"/>
</dbReference>
<evidence type="ECO:0000313" key="1">
    <source>
        <dbReference type="EMBL" id="KAF2785852.1"/>
    </source>
</evidence>